<accession>A0A1H6CLM7</accession>
<reference evidence="3" key="1">
    <citation type="submission" date="2016-10" db="EMBL/GenBank/DDBJ databases">
        <authorList>
            <person name="Varghese N."/>
            <person name="Submissions S."/>
        </authorList>
    </citation>
    <scope>NUCLEOTIDE SEQUENCE [LARGE SCALE GENOMIC DNA]</scope>
    <source>
        <strain evidence="3">DSM 43163</strain>
    </source>
</reference>
<name>A0A1H6CLM7_9ACTN</name>
<keyword evidence="3" id="KW-1185">Reference proteome</keyword>
<dbReference type="EMBL" id="FNVO01000010">
    <property type="protein sequence ID" value="SEG73949.1"/>
    <property type="molecule type" value="Genomic_DNA"/>
</dbReference>
<dbReference type="CDD" id="cd00093">
    <property type="entry name" value="HTH_XRE"/>
    <property type="match status" value="1"/>
</dbReference>
<dbReference type="Proteomes" id="UP000236723">
    <property type="component" value="Unassembled WGS sequence"/>
</dbReference>
<protein>
    <recommendedName>
        <fullName evidence="1">HTH cro/C1-type domain-containing protein</fullName>
    </recommendedName>
</protein>
<dbReference type="InterPro" id="IPR043917">
    <property type="entry name" value="DUF5753"/>
</dbReference>
<feature type="domain" description="HTH cro/C1-type" evidence="1">
    <location>
        <begin position="21"/>
        <end position="74"/>
    </location>
</feature>
<evidence type="ECO:0000313" key="3">
    <source>
        <dbReference type="Proteomes" id="UP000236723"/>
    </source>
</evidence>
<proteinExistence type="predicted"/>
<dbReference type="RefSeq" id="WP_103939882.1">
    <property type="nucleotide sequence ID" value="NZ_FNVO01000010.1"/>
</dbReference>
<dbReference type="OrthoDB" id="3355929at2"/>
<organism evidence="2 3">
    <name type="scientific">Thermomonospora echinospora</name>
    <dbReference type="NCBI Taxonomy" id="1992"/>
    <lineage>
        <taxon>Bacteria</taxon>
        <taxon>Bacillati</taxon>
        <taxon>Actinomycetota</taxon>
        <taxon>Actinomycetes</taxon>
        <taxon>Streptosporangiales</taxon>
        <taxon>Thermomonosporaceae</taxon>
        <taxon>Thermomonospora</taxon>
    </lineage>
</organism>
<sequence>MRTRIGFDPDGNLWDFIALELRRQRTERGLSLAAVGAIIDRDRSLVARVESGDTKLQATHAKKIDKAWDTEGFFARLVNFAKAGHDPEWYAVHLELEANASELRIWELGWMPGLFQTEEYARAIFEAAGVEDVEEGVKARLNRQECLQRRPRPRVWVILDQGVIDQHVGSVEIMREQLARLIEIARLPNVTVRIVPKGVGAHVGRDGSFKIMTRNGSDAVFVAAHGGGRLVQDATEIASYRVWFDLIGDVALPKDASLRLLTEVMERFS</sequence>
<dbReference type="InterPro" id="IPR001387">
    <property type="entry name" value="Cro/C1-type_HTH"/>
</dbReference>
<evidence type="ECO:0000259" key="1">
    <source>
        <dbReference type="PROSITE" id="PS50943"/>
    </source>
</evidence>
<dbReference type="Gene3D" id="1.10.260.40">
    <property type="entry name" value="lambda repressor-like DNA-binding domains"/>
    <property type="match status" value="1"/>
</dbReference>
<dbReference type="SUPFAM" id="SSF47413">
    <property type="entry name" value="lambda repressor-like DNA-binding domains"/>
    <property type="match status" value="1"/>
</dbReference>
<dbReference type="PROSITE" id="PS50943">
    <property type="entry name" value="HTH_CROC1"/>
    <property type="match status" value="1"/>
</dbReference>
<dbReference type="AlphaFoldDB" id="A0A1H6CLM7"/>
<dbReference type="GO" id="GO:0003677">
    <property type="term" value="F:DNA binding"/>
    <property type="evidence" value="ECO:0007669"/>
    <property type="project" value="InterPro"/>
</dbReference>
<evidence type="ECO:0000313" key="2">
    <source>
        <dbReference type="EMBL" id="SEG73949.1"/>
    </source>
</evidence>
<dbReference type="InterPro" id="IPR010982">
    <property type="entry name" value="Lambda_DNA-bd_dom_sf"/>
</dbReference>
<dbReference type="Pfam" id="PF19054">
    <property type="entry name" value="DUF5753"/>
    <property type="match status" value="1"/>
</dbReference>
<gene>
    <name evidence="2" type="ORF">SAMN04489712_110173</name>
</gene>